<dbReference type="PANTHER" id="PTHR42182:SF1">
    <property type="entry name" value="SLL0359 PROTEIN"/>
    <property type="match status" value="1"/>
</dbReference>
<dbReference type="HOGENOM" id="CLU_144044_0_0_3"/>
<protein>
    <submittedName>
        <fullName evidence="2">AbrB family transciptional regulator</fullName>
    </submittedName>
</protein>
<dbReference type="PANTHER" id="PTHR42182">
    <property type="entry name" value="SLL0359 PROTEIN"/>
    <property type="match status" value="1"/>
</dbReference>
<evidence type="ECO:0000256" key="1">
    <source>
        <dbReference type="SAM" id="MobiDB-lite"/>
    </source>
</evidence>
<sequence>MLVGKELLDKARSLSKCSEDEIARGCGYVGPSGRVLRKSYYRALVQAKGYKLRSNGPGRPGNRSSRGRQAEFKTKVHGNGNLLIGHAYTKKMGLEPGQEFRIDVRRDSGAICLLPLGGKKLEINN</sequence>
<organism evidence="2 3">
    <name type="scientific">Prochlorococcus marinus (strain SARG / CCMP1375 / SS120)</name>
    <dbReference type="NCBI Taxonomy" id="167539"/>
    <lineage>
        <taxon>Bacteria</taxon>
        <taxon>Bacillati</taxon>
        <taxon>Cyanobacteriota</taxon>
        <taxon>Cyanophyceae</taxon>
        <taxon>Synechococcales</taxon>
        <taxon>Prochlorococcaceae</taxon>
        <taxon>Prochlorococcus</taxon>
    </lineage>
</organism>
<dbReference type="GO" id="GO:0032993">
    <property type="term" value="C:protein-DNA complex"/>
    <property type="evidence" value="ECO:0007669"/>
    <property type="project" value="TreeGrafter"/>
</dbReference>
<dbReference type="OrthoDB" id="512458at2"/>
<dbReference type="GO" id="GO:0001217">
    <property type="term" value="F:DNA-binding transcription repressor activity"/>
    <property type="evidence" value="ECO:0007669"/>
    <property type="project" value="TreeGrafter"/>
</dbReference>
<proteinExistence type="predicted"/>
<feature type="compositionally biased region" description="Low complexity" evidence="1">
    <location>
        <begin position="53"/>
        <end position="64"/>
    </location>
</feature>
<dbReference type="GO" id="GO:0000976">
    <property type="term" value="F:transcription cis-regulatory region binding"/>
    <property type="evidence" value="ECO:0007669"/>
    <property type="project" value="TreeGrafter"/>
</dbReference>
<reference evidence="2 3" key="1">
    <citation type="journal article" date="2003" name="Proc. Natl. Acad. Sci. U.S.A.">
        <title>Genome sequence of the cyanobacterium Prochlorococcus marinus SS120, a nearly minimal oxyphototrophic genome.</title>
        <authorList>
            <person name="Dufresne A."/>
            <person name="Salanoubat M."/>
            <person name="Partensky F."/>
            <person name="Artiguenave F."/>
            <person name="Axmann I.M."/>
            <person name="Barbe V."/>
            <person name="Duprat S."/>
            <person name="Galperin M.Y."/>
            <person name="Koonin E.V."/>
            <person name="Le Gall F."/>
            <person name="Makarova K.S."/>
            <person name="Ostrowski M."/>
            <person name="Oztas S."/>
            <person name="Robert C."/>
            <person name="Rogozin I.B."/>
            <person name="Scanlan D.J."/>
            <person name="Tandeau de Marsac N."/>
            <person name="Weissenbach J."/>
            <person name="Wincker P."/>
            <person name="Wolf Y.I."/>
            <person name="Hess W.R."/>
        </authorList>
    </citation>
    <scope>NUCLEOTIDE SEQUENCE [LARGE SCALE GENOMIC DNA]</scope>
    <source>
        <strain evidence="3">SARG / CCMP1375 / SS120</strain>
    </source>
</reference>
<name>Q7VDE0_PROMA</name>
<dbReference type="EnsemblBacteria" id="AAP99485">
    <property type="protein sequence ID" value="AAP99485"/>
    <property type="gene ID" value="Pro_0439"/>
</dbReference>
<dbReference type="PATRIC" id="fig|167539.5.peg.450"/>
<keyword evidence="3" id="KW-1185">Reference proteome</keyword>
<dbReference type="InterPro" id="IPR027360">
    <property type="entry name" value="AbrB-like"/>
</dbReference>
<gene>
    <name evidence="2" type="ordered locus">Pro_0439</name>
</gene>
<dbReference type="AlphaFoldDB" id="Q7VDE0"/>
<dbReference type="EMBL" id="AE017126">
    <property type="protein sequence ID" value="AAP99485.1"/>
    <property type="molecule type" value="Genomic_DNA"/>
</dbReference>
<dbReference type="RefSeq" id="WP_011124594.1">
    <property type="nucleotide sequence ID" value="NC_005042.1"/>
</dbReference>
<evidence type="ECO:0000313" key="2">
    <source>
        <dbReference type="EMBL" id="AAP99485.1"/>
    </source>
</evidence>
<feature type="region of interest" description="Disordered" evidence="1">
    <location>
        <begin position="51"/>
        <end position="72"/>
    </location>
</feature>
<dbReference type="eggNOG" id="COG2002">
    <property type="taxonomic scope" value="Bacteria"/>
</dbReference>
<evidence type="ECO:0000313" key="3">
    <source>
        <dbReference type="Proteomes" id="UP000001420"/>
    </source>
</evidence>
<dbReference type="Pfam" id="PF14250">
    <property type="entry name" value="AbrB-like"/>
    <property type="match status" value="1"/>
</dbReference>
<dbReference type="Proteomes" id="UP000001420">
    <property type="component" value="Chromosome"/>
</dbReference>
<accession>Q7VDE0</accession>
<dbReference type="KEGG" id="pma:Pro_0439"/>
<dbReference type="STRING" id="167539.Pro_0439"/>